<reference evidence="2 3" key="1">
    <citation type="submission" date="2018-10" db="EMBL/GenBank/DDBJ databases">
        <title>Natrarchaeobius chitinivorans gen. nov., sp. nov., and Natrarchaeobius haloalkaliphilus sp. nov., alkaliphilic, chitin-utilizing haloarchaea from hypersaline alkaline lakes.</title>
        <authorList>
            <person name="Sorokin D.Y."/>
            <person name="Elcheninov A.G."/>
            <person name="Kostrikina N.A."/>
            <person name="Bale N.J."/>
            <person name="Sinninghe Damste J.S."/>
            <person name="Khijniak T.V."/>
            <person name="Kublanov I.V."/>
            <person name="Toshchakov S.V."/>
        </authorList>
    </citation>
    <scope>NUCLEOTIDE SEQUENCE [LARGE SCALE GENOMIC DNA]</scope>
    <source>
        <strain evidence="2 3">AArcht-Sl</strain>
    </source>
</reference>
<evidence type="ECO:0000313" key="2">
    <source>
        <dbReference type="EMBL" id="RQG87134.1"/>
    </source>
</evidence>
<comment type="caution">
    <text evidence="2">The sequence shown here is derived from an EMBL/GenBank/DDBJ whole genome shotgun (WGS) entry which is preliminary data.</text>
</comment>
<evidence type="ECO:0000313" key="3">
    <source>
        <dbReference type="Proteomes" id="UP000273828"/>
    </source>
</evidence>
<proteinExistence type="predicted"/>
<dbReference type="EMBL" id="REFY01000006">
    <property type="protein sequence ID" value="RQG87134.1"/>
    <property type="molecule type" value="Genomic_DNA"/>
</dbReference>
<dbReference type="AlphaFoldDB" id="A0A3N6LIE9"/>
<sequence length="101" mass="12075">MGYNRDGDVISRFVVQLEYEIDEWTTVVRYDHDVKSEFGHDVSEEGVHIDIYRDGEKYRTEYVAPPMPAKYALDRAEDHLANNLVGFIRRFEEWHEIRPDR</sequence>
<feature type="domain" description="DUF7718" evidence="1">
    <location>
        <begin position="5"/>
        <end position="96"/>
    </location>
</feature>
<accession>A0A3N6LIE9</accession>
<name>A0A3N6LIE9_9EURY</name>
<organism evidence="2 3">
    <name type="scientific">Natrarchaeobius halalkaliphilus</name>
    <dbReference type="NCBI Taxonomy" id="1679091"/>
    <lineage>
        <taxon>Archaea</taxon>
        <taxon>Methanobacteriati</taxon>
        <taxon>Methanobacteriota</taxon>
        <taxon>Stenosarchaea group</taxon>
        <taxon>Halobacteria</taxon>
        <taxon>Halobacteriales</taxon>
        <taxon>Natrialbaceae</taxon>
        <taxon>Natrarchaeobius</taxon>
    </lineage>
</organism>
<gene>
    <name evidence="2" type="ORF">EA462_15440</name>
</gene>
<dbReference type="InterPro" id="IPR056135">
    <property type="entry name" value="DUF7718"/>
</dbReference>
<keyword evidence="3" id="KW-1185">Reference proteome</keyword>
<protein>
    <recommendedName>
        <fullName evidence="1">DUF7718 domain-containing protein</fullName>
    </recommendedName>
</protein>
<dbReference type="Pfam" id="PF24839">
    <property type="entry name" value="DUF7718"/>
    <property type="match status" value="1"/>
</dbReference>
<dbReference type="Proteomes" id="UP000273828">
    <property type="component" value="Unassembled WGS sequence"/>
</dbReference>
<evidence type="ECO:0000259" key="1">
    <source>
        <dbReference type="Pfam" id="PF24839"/>
    </source>
</evidence>